<dbReference type="Gene3D" id="3.30.160.710">
    <property type="match status" value="12"/>
</dbReference>
<feature type="domain" description="MBG" evidence="2">
    <location>
        <begin position="812"/>
        <end position="883"/>
    </location>
</feature>
<keyword evidence="4" id="KW-1185">Reference proteome</keyword>
<feature type="domain" description="MBG" evidence="2">
    <location>
        <begin position="582"/>
        <end position="654"/>
    </location>
</feature>
<evidence type="ECO:0008006" key="5">
    <source>
        <dbReference type="Google" id="ProtNLM"/>
    </source>
</evidence>
<feature type="domain" description="MBG" evidence="1">
    <location>
        <begin position="1288"/>
        <end position="1357"/>
    </location>
</feature>
<dbReference type="InterPro" id="IPR026444">
    <property type="entry name" value="Secre_tail"/>
</dbReference>
<evidence type="ECO:0000259" key="1">
    <source>
        <dbReference type="Pfam" id="PF18676"/>
    </source>
</evidence>
<dbReference type="Proteomes" id="UP000054223">
    <property type="component" value="Unassembled WGS sequence"/>
</dbReference>
<dbReference type="Gene3D" id="2.60.40.10">
    <property type="entry name" value="Immunoglobulins"/>
    <property type="match status" value="2"/>
</dbReference>
<feature type="domain" description="MBG" evidence="2">
    <location>
        <begin position="656"/>
        <end position="730"/>
    </location>
</feature>
<reference evidence="3 4" key="1">
    <citation type="submission" date="2015-11" db="EMBL/GenBank/DDBJ databases">
        <title>Solirubrum puertoriconensis gen. nov. an environmental bacteria isolated in Puerto Rico.</title>
        <authorList>
            <person name="Cuebas-Irizarry M.F."/>
            <person name="Montalvo-Rodriguez R."/>
        </authorList>
    </citation>
    <scope>NUCLEOTIDE SEQUENCE [LARGE SCALE GENOMIC DNA]</scope>
    <source>
        <strain evidence="3 4">MC1A</strain>
    </source>
</reference>
<feature type="domain" description="MBG" evidence="1">
    <location>
        <begin position="1050"/>
        <end position="1123"/>
    </location>
</feature>
<feature type="domain" description="MBG" evidence="1">
    <location>
        <begin position="1206"/>
        <end position="1281"/>
    </location>
</feature>
<feature type="domain" description="MBG" evidence="1">
    <location>
        <begin position="1689"/>
        <end position="1763"/>
    </location>
</feature>
<feature type="domain" description="MBG" evidence="1">
    <location>
        <begin position="2096"/>
        <end position="2167"/>
    </location>
</feature>
<feature type="domain" description="MBG" evidence="1">
    <location>
        <begin position="886"/>
        <end position="960"/>
    </location>
</feature>
<feature type="domain" description="MBG" evidence="1">
    <location>
        <begin position="732"/>
        <end position="806"/>
    </location>
</feature>
<comment type="caution">
    <text evidence="3">The sequence shown here is derived from an EMBL/GenBank/DDBJ whole genome shotgun (WGS) entry which is preliminary data.</text>
</comment>
<gene>
    <name evidence="3" type="ORF">ASU33_07895</name>
</gene>
<feature type="domain" description="MBG" evidence="1">
    <location>
        <begin position="1447"/>
        <end position="1521"/>
    </location>
</feature>
<dbReference type="InterPro" id="IPR013783">
    <property type="entry name" value="Ig-like_fold"/>
</dbReference>
<feature type="domain" description="MBG" evidence="1">
    <location>
        <begin position="1769"/>
        <end position="1844"/>
    </location>
</feature>
<dbReference type="InterPro" id="IPR041286">
    <property type="entry name" value="MBG_2"/>
</dbReference>
<feature type="domain" description="MBG" evidence="1">
    <location>
        <begin position="1129"/>
        <end position="1200"/>
    </location>
</feature>
<evidence type="ECO:0000313" key="4">
    <source>
        <dbReference type="Proteomes" id="UP000054223"/>
    </source>
</evidence>
<feature type="domain" description="MBG" evidence="1">
    <location>
        <begin position="966"/>
        <end position="1043"/>
    </location>
</feature>
<organism evidence="3 4">
    <name type="scientific">Solirubrum puertoriconensis</name>
    <dbReference type="NCBI Taxonomy" id="1751427"/>
    <lineage>
        <taxon>Bacteria</taxon>
        <taxon>Pseudomonadati</taxon>
        <taxon>Bacteroidota</taxon>
        <taxon>Cytophagia</taxon>
        <taxon>Cytophagales</taxon>
    </lineage>
</organism>
<dbReference type="NCBIfam" id="TIGR04183">
    <property type="entry name" value="Por_Secre_tail"/>
    <property type="match status" value="1"/>
</dbReference>
<evidence type="ECO:0000259" key="2">
    <source>
        <dbReference type="Pfam" id="PF18887"/>
    </source>
</evidence>
<dbReference type="InterPro" id="IPR043772">
    <property type="entry name" value="MBG_3"/>
</dbReference>
<feature type="domain" description="MBG" evidence="1">
    <location>
        <begin position="2016"/>
        <end position="2090"/>
    </location>
</feature>
<protein>
    <recommendedName>
        <fullName evidence="5">Ig-like domain-containing protein</fullName>
    </recommendedName>
</protein>
<feature type="domain" description="MBG" evidence="1">
    <location>
        <begin position="1850"/>
        <end position="1927"/>
    </location>
</feature>
<feature type="domain" description="MBG" evidence="1">
    <location>
        <begin position="1527"/>
        <end position="1602"/>
    </location>
</feature>
<feature type="domain" description="MBG" evidence="2">
    <location>
        <begin position="343"/>
        <end position="415"/>
    </location>
</feature>
<dbReference type="Pfam" id="PF18887">
    <property type="entry name" value="MBG_3"/>
    <property type="match status" value="4"/>
</dbReference>
<dbReference type="RefSeq" id="WP_059069220.1">
    <property type="nucleotide sequence ID" value="NZ_LNAL01000006.1"/>
</dbReference>
<proteinExistence type="predicted"/>
<feature type="domain" description="MBG" evidence="1">
    <location>
        <begin position="1364"/>
        <end position="1441"/>
    </location>
</feature>
<feature type="domain" description="MBG" evidence="1">
    <location>
        <begin position="1608"/>
        <end position="1683"/>
    </location>
</feature>
<sequence>MTVNALPTATIAASGPTSFCTGGSVTLSAPAGLSYLWSTGATSQSITASTSGSYSVTVTNGSNCSATSAATVVTVTPTPSLSITAPETVCAPATVNLTAAAVTTGSTLPNGTVLSYWTDAAATTPLNNPAAVAASGTYYIKATNGSCTDVKPVSVTINPAPTTAHAGPDQSVDGETATLAANEPQVGTGTWSIVSGTGGSFTDATKPTTTFKGVAGTTYKLLWSIGTGLCPASTDEVSVELKKVSTTTTVADASGVYGSNAVTLSATVQPNPGGGSVDFYLGGSKVGTGTVGNSGVATYTYDASQLNASGTTPYSISAHFLGADFYTASNSAPGQLTINPAPALISLSGLSTTYDGSAKAATAETKPAGLAVSITYDSNAAAPTNAGTYAVVATLNNANYTAPEAKGSLVIAKASNSISFDAPADRTYEPDAKLTLAATATSGQQVSFAVTDGPASISGNTLAITGAGDITVEATQAGNSNYAAAAPVSRTFRVAKADQTIGFAGLADKTFGAADFELSASSTAKLPVSFAVTGNATLLDDGKTIRLTGAGSVTVTATQPGDANYNAATAVSRTFAVGKAAATLQLGQLAFDYDGNPKPVAVTTDPTALTGVSITYDGSATAPTAAGSYAVVASLANANYQATNATGTLVISKAAATVELAGLSQTYSATAKTVTASTPATGSSSFSYSFKQGNTSVTEPTAAGSYEVTATLSNANYTGSAKGTLIIAPAALAITVTNESRAYNTANPSLTGTLTGVQGTDAITASYSTTADAASNVGKYPITATLLDPDGKLSNYTVTNTPGELSITPAAATLSLANLGGHTYDGTTKGAEVSTSPTNLAYTITYNGAPAQPSAAGSYNVVATLTNGNYSAADATGTLTIAQRALTAKANDKTRTYGGANPTLDGEVEGAVSGDGITATYSTAADATSSVGSYDIKIQLNDPNNKLGNYSVSKQDGKLTVGKAQLTVTANDDSRAYGQANPSFTSIMTGYVNGDGAAAHSGAPALSTTANADSPVGTYSITAALGSLQAANYTFAFVPGTLTIGKAALSAKADDKSRTYGDANPAFTGTLTGVRNADAITASYSTTATTATGVGTYDIVSTLTDPNSKLGNYEVSLTSATLTIGTRPVTVTADNKTKEYGDADPNLTYQITAGSLVNGNSFSGSIARASGEDVGSYTIGRNTLTLGANYQLTFGEAQLTIGKAPLTVAANNANRAYGDDNPAFGVSYSGFKKSETETVLSGSLSLQTSATKASPVGSYDITASGLTSGNYHISFKAGELTIGTRAIAIKANAQSKVYGTTDPALTYTITAGSLANNDKFSGALGRVSGEGVGSYAIEQRTLALSNNYALNYTGANLQITQAALVVVSNPKTKTYGDALQPTDFTGSLDGVVSGDNITVSRSSTGAAATANTGSYDIVATLDDPGNKLGNYTVSNPAGTLTVNKAPLAVQAHDKSKTYGAPLPTLTGTLTGVRNADAITEAYSTTATPGSNVGTYTIVADVAATPAVLANYSLSKTNATLTIGKAALVVTANNATKAYGAALPAFSVSYSGLVNGDTAPKTPPTIGTTATAGSPVKAGGYPLTAQGAVDGNYDISYQAGTLTVTPVDLIVTADNKSKVYGQVNPAFTASYSGLVNSDTPASLGGSLSFATQATASSPVGAYDVTPSGLTSGNYTLAFKAGTLTIGKAQLSATANNKSRLYGGANPAFDGTLSGVQNTDAITASYTSMAKQTTGTGTYSIVTSLNDPDQKLGNYEVKLTNGILTIDKATLTVTADNKSKTYGDLNPALTVSYSGFVLNQTASVLTTAPTASTTSTQGSGAGIYPITAAGGASNNYAFTYVAGTLTVGKAELTVKANDASRTYGQANPLFAATITGYVNGDGASAHSGVPSLTTTATSSSPVNTYSITAALGSLQAANYSFAFAPGTLTIGKATITVGNTNRSKTYGAGLAATDFAGTLEGVVSGDGITATRSSVGAAAAAIVGQYPIKAALLDPNSKLSNYTVTNTDGTLTVDKAQLTVTAANQQRTYGDANPTLTGQLTGVQNADAITASYSTTATAATGVGSYAIEPALNDPAGKLSNYTLTKINGTLTINPRAVTVTADSKTMVYGETEPALTYKVSAGTLVNNDAFTGALSRQPGTDVGTYAILRNNLALGGNYTLTYVGANLTITPQFANPVADTYYTGSKFYWSTGPTSNTVTLNLVTTLKNNPNYGGDIRTAKASFFVRKADGSLTAINGAQNLPVGLVNPGDMSTGTASANVQYTFSGSAAVIDIAVKVSGNYRSFDDGSKDAPVTLAVPTPGGLIAGGGSFTEAGSAGYIKGSAGYAFYVQYNKSLKNPQGSVSVTVRSKFDRTGKEDGKLHTYLLKSNAISVLAVNNPKAQFSGKANIKEIVDGVEQSIEGNCNMQLELMDGVGNPVVTPATQDLLAVTIYRANGGVWYSSQWGGTEPVMRVVEGKDVVTVNGAPNATAAVTATTPSSTASLAIAAPAAPAPKQAEVTLLEVYPNPIADKATVRFRAAKGGKAQVYLYNQLGALVTTLYNAEVQGGQEYLVPLQAISLPTGTYFCRLIINGQVENRRITVAK</sequence>
<dbReference type="Pfam" id="PF18676">
    <property type="entry name" value="MBG_2"/>
    <property type="match status" value="17"/>
</dbReference>
<dbReference type="EMBL" id="LNAL01000006">
    <property type="protein sequence ID" value="KUG08110.1"/>
    <property type="molecule type" value="Genomic_DNA"/>
</dbReference>
<name>A0A9X0HLF7_SOLP1</name>
<evidence type="ECO:0000313" key="3">
    <source>
        <dbReference type="EMBL" id="KUG08110.1"/>
    </source>
</evidence>
<accession>A0A9X0HLF7</accession>
<dbReference type="OrthoDB" id="1121493at2"/>
<feature type="domain" description="MBG" evidence="1">
    <location>
        <begin position="1933"/>
        <end position="2010"/>
    </location>
</feature>